<dbReference type="EMBL" id="FO904937">
    <property type="protein sequence ID" value="CDP25474.1"/>
    <property type="molecule type" value="Genomic_DNA"/>
</dbReference>
<reference evidence="2" key="2">
    <citation type="journal article" date="2014" name="Genetics">
        <title>Maintaining two mating types: Structure of the mating type locus and its role in heterokaryosis in Podospora anserina.</title>
        <authorList>
            <person name="Grognet P."/>
            <person name="Bidard F."/>
            <person name="Kuchly C."/>
            <person name="Tong L.C.H."/>
            <person name="Coppin E."/>
            <person name="Benkhali J.A."/>
            <person name="Couloux A."/>
            <person name="Wincker P."/>
            <person name="Debuchy R."/>
            <person name="Silar P."/>
        </authorList>
    </citation>
    <scope>GENOME REANNOTATION</scope>
    <source>
        <strain evidence="2">S / ATCC MYA-4624 / DSM 980 / FGSC 10383</strain>
    </source>
</reference>
<accession>A0A090CII1</accession>
<sequence length="174" mass="19689">MSNLGHNLEILEEDINDQKDHFFGGSSSVLPARHLPAATKILSFLEEQGPLQDTEVQNDWASTKYTRNASRCFSKVQKAQIRKYEALMKEATRGRKFFLPDGERFGLGPKSTREPDGELYDQIWVIEGASVPFILRETDTSGCYKIISEAYVQGFMYRELIGSLVGPPRRISLV</sequence>
<evidence type="ECO:0000313" key="2">
    <source>
        <dbReference type="Proteomes" id="UP000001197"/>
    </source>
</evidence>
<evidence type="ECO:0000313" key="1">
    <source>
        <dbReference type="EMBL" id="CDP25474.1"/>
    </source>
</evidence>
<protein>
    <submittedName>
        <fullName evidence="1">Uncharacterized protein</fullName>
    </submittedName>
</protein>
<dbReference type="AlphaFoldDB" id="A0A090CII1"/>
<dbReference type="InParanoid" id="A0A090CII1"/>
<reference evidence="1 2" key="1">
    <citation type="journal article" date="2008" name="Genome Biol.">
        <title>The genome sequence of the model ascomycete fungus Podospora anserina.</title>
        <authorList>
            <person name="Espagne E."/>
            <person name="Lespinet O."/>
            <person name="Malagnac F."/>
            <person name="Da Silva C."/>
            <person name="Jaillon O."/>
            <person name="Porcel B.M."/>
            <person name="Couloux A."/>
            <person name="Aury J.-M."/>
            <person name="Segurens B."/>
            <person name="Poulain J."/>
            <person name="Anthouard V."/>
            <person name="Grossetete S."/>
            <person name="Khalili H."/>
            <person name="Coppin E."/>
            <person name="Dequard-Chablat M."/>
            <person name="Picard M."/>
            <person name="Contamine V."/>
            <person name="Arnaise S."/>
            <person name="Bourdais A."/>
            <person name="Berteaux-Lecellier V."/>
            <person name="Gautheret D."/>
            <person name="de Vries R.P."/>
            <person name="Battaglia E."/>
            <person name="Coutinho P.M."/>
            <person name="Danchin E.G.J."/>
            <person name="Henrissat B."/>
            <person name="El Khoury R."/>
            <person name="Sainsard-Chanet A."/>
            <person name="Boivin A."/>
            <person name="Pinan-Lucarre B."/>
            <person name="Sellem C.H."/>
            <person name="Debuchy R."/>
            <person name="Wincker P."/>
            <person name="Weissenbach J."/>
            <person name="Silar P."/>
        </authorList>
    </citation>
    <scope>NUCLEOTIDE SEQUENCE [LARGE SCALE GENOMIC DNA]</scope>
    <source>
        <strain evidence="2">S / ATCC MYA-4624 / DSM 980 / FGSC 10383</strain>
    </source>
</reference>
<organism evidence="1 2">
    <name type="scientific">Podospora anserina (strain S / ATCC MYA-4624 / DSM 980 / FGSC 10383)</name>
    <name type="common">Pleurage anserina</name>
    <dbReference type="NCBI Taxonomy" id="515849"/>
    <lineage>
        <taxon>Eukaryota</taxon>
        <taxon>Fungi</taxon>
        <taxon>Dikarya</taxon>
        <taxon>Ascomycota</taxon>
        <taxon>Pezizomycotina</taxon>
        <taxon>Sordariomycetes</taxon>
        <taxon>Sordariomycetidae</taxon>
        <taxon>Sordariales</taxon>
        <taxon>Podosporaceae</taxon>
        <taxon>Podospora</taxon>
        <taxon>Podospora anserina</taxon>
    </lineage>
</organism>
<name>A0A090CII1_PODAN</name>
<proteinExistence type="predicted"/>
<dbReference type="Proteomes" id="UP000001197">
    <property type="component" value="Chromosome 2"/>
</dbReference>
<dbReference type="Pfam" id="PF26639">
    <property type="entry name" value="Het-6_barrel"/>
    <property type="match status" value="1"/>
</dbReference>
<keyword evidence="2" id="KW-1185">Reference proteome</keyword>